<dbReference type="PANTHER" id="PTHR45947:SF3">
    <property type="entry name" value="SULFOQUINOVOSYL TRANSFERASE SQD2"/>
    <property type="match status" value="1"/>
</dbReference>
<organism evidence="3 4">
    <name type="scientific">Runella slithyformis (strain ATCC 29530 / DSM 19594 / LMG 11500 / NCIMB 11436 / LSU 4)</name>
    <dbReference type="NCBI Taxonomy" id="761193"/>
    <lineage>
        <taxon>Bacteria</taxon>
        <taxon>Pseudomonadati</taxon>
        <taxon>Bacteroidota</taxon>
        <taxon>Cytophagia</taxon>
        <taxon>Cytophagales</taxon>
        <taxon>Spirosomataceae</taxon>
        <taxon>Runella</taxon>
    </lineage>
</organism>
<dbReference type="Pfam" id="PF00534">
    <property type="entry name" value="Glycos_transf_1"/>
    <property type="match status" value="1"/>
</dbReference>
<dbReference type="AlphaFoldDB" id="A0A7U3ZIS5"/>
<reference evidence="4" key="1">
    <citation type="submission" date="2011-06" db="EMBL/GenBank/DDBJ databases">
        <title>The complete genome of chromosome of Runella slithyformis DSM 19594.</title>
        <authorList>
            <consortium name="US DOE Joint Genome Institute (JGI-PGF)"/>
            <person name="Lucas S."/>
            <person name="Han J."/>
            <person name="Lapidus A."/>
            <person name="Bruce D."/>
            <person name="Goodwin L."/>
            <person name="Pitluck S."/>
            <person name="Peters L."/>
            <person name="Kyrpides N."/>
            <person name="Mavromatis K."/>
            <person name="Ivanova N."/>
            <person name="Ovchinnikova G."/>
            <person name="Zhang X."/>
            <person name="Misra M."/>
            <person name="Detter J.C."/>
            <person name="Tapia R."/>
            <person name="Han C."/>
            <person name="Land M."/>
            <person name="Hauser L."/>
            <person name="Markowitz V."/>
            <person name="Cheng J.-F."/>
            <person name="Hugenholtz P."/>
            <person name="Woyke T."/>
            <person name="Wu D."/>
            <person name="Tindall B."/>
            <person name="Faehrich R."/>
            <person name="Brambilla E."/>
            <person name="Klenk H.-P."/>
            <person name="Eisen J.A."/>
        </authorList>
    </citation>
    <scope>NUCLEOTIDE SEQUENCE [LARGE SCALE GENOMIC DNA]</scope>
    <source>
        <strain evidence="4">ATCC 29530 / DSM 19594 / LMG 11500 / NCIMB 11436 / LSU 4</strain>
    </source>
</reference>
<evidence type="ECO:0000259" key="2">
    <source>
        <dbReference type="Pfam" id="PF13439"/>
    </source>
</evidence>
<dbReference type="InterPro" id="IPR001296">
    <property type="entry name" value="Glyco_trans_1"/>
</dbReference>
<feature type="domain" description="Glycosyl transferase family 1" evidence="1">
    <location>
        <begin position="194"/>
        <end position="356"/>
    </location>
</feature>
<reference evidence="3 4" key="2">
    <citation type="journal article" date="2012" name="Stand. Genomic Sci.">
        <title>Complete genome sequence of the aquatic bacterium Runella slithyformis type strain (LSU 4(T)).</title>
        <authorList>
            <person name="Copeland A."/>
            <person name="Zhang X."/>
            <person name="Misra M."/>
            <person name="Lapidus A."/>
            <person name="Nolan M."/>
            <person name="Lucas S."/>
            <person name="Deshpande S."/>
            <person name="Cheng J.F."/>
            <person name="Tapia R."/>
            <person name="Goodwin L.A."/>
            <person name="Pitluck S."/>
            <person name="Liolios K."/>
            <person name="Pagani I."/>
            <person name="Ivanova N."/>
            <person name="Mikhailova N."/>
            <person name="Pati A."/>
            <person name="Chen A."/>
            <person name="Palaniappan K."/>
            <person name="Land M."/>
            <person name="Hauser L."/>
            <person name="Pan C."/>
            <person name="Jeffries C.D."/>
            <person name="Detter J.C."/>
            <person name="Brambilla E.M."/>
            <person name="Rohde M."/>
            <person name="Djao O.D."/>
            <person name="Goker M."/>
            <person name="Sikorski J."/>
            <person name="Tindall B.J."/>
            <person name="Woyke T."/>
            <person name="Bristow J."/>
            <person name="Eisen J.A."/>
            <person name="Markowitz V."/>
            <person name="Hugenholtz P."/>
            <person name="Kyrpides N.C."/>
            <person name="Klenk H.P."/>
            <person name="Mavromatis K."/>
        </authorList>
    </citation>
    <scope>NUCLEOTIDE SEQUENCE [LARGE SCALE GENOMIC DNA]</scope>
    <source>
        <strain evidence="4">ATCC 29530 / DSM 19594 / LMG 11500 / NCIMB 11436 / LSU 4</strain>
    </source>
</reference>
<dbReference type="RefSeq" id="WP_013927302.1">
    <property type="nucleotide sequence ID" value="NC_015703.1"/>
</dbReference>
<proteinExistence type="predicted"/>
<dbReference type="InterPro" id="IPR050194">
    <property type="entry name" value="Glycosyltransferase_grp1"/>
</dbReference>
<dbReference type="EMBL" id="CP002859">
    <property type="protein sequence ID" value="AEI47986.1"/>
    <property type="molecule type" value="Genomic_DNA"/>
</dbReference>
<protein>
    <submittedName>
        <fullName evidence="3">Glycosyl transferase group 1</fullName>
    </submittedName>
</protein>
<evidence type="ECO:0000313" key="4">
    <source>
        <dbReference type="Proteomes" id="UP000000493"/>
    </source>
</evidence>
<gene>
    <name evidence="3" type="ordered locus">Runsl_1561</name>
</gene>
<feature type="domain" description="Glycosyltransferase subfamily 4-like N-terminal" evidence="2">
    <location>
        <begin position="30"/>
        <end position="168"/>
    </location>
</feature>
<sequence length="379" mass="43097">MRVLIVHNQLWAHYKSKLFSELHRLSPQYGIQIHVVQIALSEKSRANMGEAEAFRYDYDYEVLFNTSLDQVRLWPRTKALLKKIHRYRPDVLNLTGWYDPAQWVLLFYAKLRGIKVVISNESNVRDHVRMGAKERFKQFLLNRADAFFCFGQSSAAYLEKLGAAPSQILTRKAAVVDNDVILEHYRKAAPEREKRKLQKGWATYNFIFVGRLIPPKNLAMLLEAFAEISTQTTEWGLVLLGEGAQRSALQQQAQSIKNVRFESGVPWYEVAEYLALADVLVLPSESEPWGLVVNEALICGLPVLVSEPAGCVEDLVRTGQNGFTFDPRQKQDLVVKMRYFVQNAASLSRMGEASKQLVAPFAPEKVAHEMLHGMAGLMK</sequence>
<accession>A0A7U3ZIS5</accession>
<dbReference type="KEGG" id="rsi:Runsl_1561"/>
<evidence type="ECO:0000313" key="3">
    <source>
        <dbReference type="EMBL" id="AEI47986.1"/>
    </source>
</evidence>
<keyword evidence="3" id="KW-0808">Transferase</keyword>
<name>A0A7U3ZIS5_RUNSL</name>
<evidence type="ECO:0000259" key="1">
    <source>
        <dbReference type="Pfam" id="PF00534"/>
    </source>
</evidence>
<dbReference type="Proteomes" id="UP000000493">
    <property type="component" value="Chromosome"/>
</dbReference>
<keyword evidence="4" id="KW-1185">Reference proteome</keyword>
<dbReference type="SUPFAM" id="SSF53756">
    <property type="entry name" value="UDP-Glycosyltransferase/glycogen phosphorylase"/>
    <property type="match status" value="1"/>
</dbReference>
<dbReference type="InterPro" id="IPR028098">
    <property type="entry name" value="Glyco_trans_4-like_N"/>
</dbReference>
<dbReference type="Pfam" id="PF13439">
    <property type="entry name" value="Glyco_transf_4"/>
    <property type="match status" value="1"/>
</dbReference>
<dbReference type="CDD" id="cd03801">
    <property type="entry name" value="GT4_PimA-like"/>
    <property type="match status" value="1"/>
</dbReference>
<dbReference type="Gene3D" id="3.40.50.2000">
    <property type="entry name" value="Glycogen Phosphorylase B"/>
    <property type="match status" value="2"/>
</dbReference>
<dbReference type="GO" id="GO:0016757">
    <property type="term" value="F:glycosyltransferase activity"/>
    <property type="evidence" value="ECO:0007669"/>
    <property type="project" value="InterPro"/>
</dbReference>
<dbReference type="PANTHER" id="PTHR45947">
    <property type="entry name" value="SULFOQUINOVOSYL TRANSFERASE SQD2"/>
    <property type="match status" value="1"/>
</dbReference>